<dbReference type="Gene3D" id="2.30.280.10">
    <property type="entry name" value="SRA-YDG"/>
    <property type="match status" value="1"/>
</dbReference>
<dbReference type="AlphaFoldDB" id="A0AAV9I4D1"/>
<gene>
    <name evidence="2" type="ORF">QBC42DRAFT_258858</name>
</gene>
<evidence type="ECO:0000256" key="1">
    <source>
        <dbReference type="SAM" id="MobiDB-lite"/>
    </source>
</evidence>
<name>A0AAV9I4D1_9PEZI</name>
<dbReference type="InterPro" id="IPR015947">
    <property type="entry name" value="PUA-like_sf"/>
</dbReference>
<protein>
    <recommendedName>
        <fullName evidence="4">YDG domain-containing protein</fullName>
    </recommendedName>
</protein>
<dbReference type="EMBL" id="MU864930">
    <property type="protein sequence ID" value="KAK4466755.1"/>
    <property type="molecule type" value="Genomic_DNA"/>
</dbReference>
<evidence type="ECO:0000313" key="3">
    <source>
        <dbReference type="Proteomes" id="UP001321749"/>
    </source>
</evidence>
<dbReference type="Proteomes" id="UP001321749">
    <property type="component" value="Unassembled WGS sequence"/>
</dbReference>
<comment type="caution">
    <text evidence="2">The sequence shown here is derived from an EMBL/GenBank/DDBJ whole genome shotgun (WGS) entry which is preliminary data.</text>
</comment>
<feature type="compositionally biased region" description="Polar residues" evidence="1">
    <location>
        <begin position="48"/>
        <end position="61"/>
    </location>
</feature>
<dbReference type="InterPro" id="IPR036987">
    <property type="entry name" value="SRA-YDG_sf"/>
</dbReference>
<feature type="compositionally biased region" description="Basic and acidic residues" evidence="1">
    <location>
        <begin position="468"/>
        <end position="507"/>
    </location>
</feature>
<evidence type="ECO:0008006" key="4">
    <source>
        <dbReference type="Google" id="ProtNLM"/>
    </source>
</evidence>
<feature type="region of interest" description="Disordered" evidence="1">
    <location>
        <begin position="14"/>
        <end position="86"/>
    </location>
</feature>
<accession>A0AAV9I4D1</accession>
<feature type="compositionally biased region" description="Basic and acidic residues" evidence="1">
    <location>
        <begin position="526"/>
        <end position="546"/>
    </location>
</feature>
<proteinExistence type="predicted"/>
<feature type="region of interest" description="Disordered" evidence="1">
    <location>
        <begin position="468"/>
        <end position="562"/>
    </location>
</feature>
<keyword evidence="3" id="KW-1185">Reference proteome</keyword>
<organism evidence="2 3">
    <name type="scientific">Cladorrhinum samala</name>
    <dbReference type="NCBI Taxonomy" id="585594"/>
    <lineage>
        <taxon>Eukaryota</taxon>
        <taxon>Fungi</taxon>
        <taxon>Dikarya</taxon>
        <taxon>Ascomycota</taxon>
        <taxon>Pezizomycotina</taxon>
        <taxon>Sordariomycetes</taxon>
        <taxon>Sordariomycetidae</taxon>
        <taxon>Sordariales</taxon>
        <taxon>Podosporaceae</taxon>
        <taxon>Cladorrhinum</taxon>
    </lineage>
</organism>
<sequence length="562" mass="64058">MSWHRKGNEVADFSHVKYDPSCRRAPPTRDPSVIVKPYGEVEDLYNDPRSTLFRSKSTDLSAANPPRSIPQGDGNSSPEPVRGSSEADIDIDDEEVFWVGWSADVNDVLDMANSVRASMSSHGTFGAKIDRLLKFLHRALKAERQDQSSSERQNENLVPFGLILHAHLDKLVKELDEVYGANRSIMGQQPQNVCLTARALRECWERRFKEKYYALDDIRTKRLHKASYLQGLYVDIDDPDSRDRFRTGWKLDESQHLEKLESFHVGQWWVNITFAHRDGILDSGEERATVIRHKACTIPLLSGEEKVINKHKTMYKIISTTRSPLTWQVLSQVGKEVRILRSHTLRSCLSPVVGIRYDGVYKLSEYSHKLHEAAGGGRETYELKFTLERIYGQKSMDELLNVPSMSQQDDWCLVQTIQREKIKATQGAVKAHEWQNQQDKRIRELANNRRAVSDYLKLRAMVEAERYQNEVDQRRRSSDGRRASQQEKKQGVAKEKSSEGERERGKLVGEGGKLKLQIPQKSGVKKPAEVVTKDLDGTDETEHAEGTVESGEEGEEKSSGKN</sequence>
<evidence type="ECO:0000313" key="2">
    <source>
        <dbReference type="EMBL" id="KAK4466755.1"/>
    </source>
</evidence>
<reference evidence="2" key="2">
    <citation type="submission" date="2023-06" db="EMBL/GenBank/DDBJ databases">
        <authorList>
            <consortium name="Lawrence Berkeley National Laboratory"/>
            <person name="Mondo S.J."/>
            <person name="Hensen N."/>
            <person name="Bonometti L."/>
            <person name="Westerberg I."/>
            <person name="Brannstrom I.O."/>
            <person name="Guillou S."/>
            <person name="Cros-Aarteil S."/>
            <person name="Calhoun S."/>
            <person name="Haridas S."/>
            <person name="Kuo A."/>
            <person name="Pangilinan J."/>
            <person name="Riley R."/>
            <person name="Labutti K."/>
            <person name="Andreopoulos B."/>
            <person name="Lipzen A."/>
            <person name="Chen C."/>
            <person name="Yanf M."/>
            <person name="Daum C."/>
            <person name="Ng V."/>
            <person name="Clum A."/>
            <person name="Steindorff A."/>
            <person name="Ohm R."/>
            <person name="Martin F."/>
            <person name="Silar P."/>
            <person name="Natvig D."/>
            <person name="Lalanne C."/>
            <person name="Gautier V."/>
            <person name="Ament-Velasquez S.L."/>
            <person name="Kruys A."/>
            <person name="Hutchinson M.I."/>
            <person name="Powell A.J."/>
            <person name="Barry K."/>
            <person name="Miller A.N."/>
            <person name="Grigoriev I.V."/>
            <person name="Debuchy R."/>
            <person name="Gladieux P."/>
            <person name="Thoren M.H."/>
            <person name="Johannesson H."/>
        </authorList>
    </citation>
    <scope>NUCLEOTIDE SEQUENCE</scope>
    <source>
        <strain evidence="2">PSN324</strain>
    </source>
</reference>
<reference evidence="2" key="1">
    <citation type="journal article" date="2023" name="Mol. Phylogenet. Evol.">
        <title>Genome-scale phylogeny and comparative genomics of the fungal order Sordariales.</title>
        <authorList>
            <person name="Hensen N."/>
            <person name="Bonometti L."/>
            <person name="Westerberg I."/>
            <person name="Brannstrom I.O."/>
            <person name="Guillou S."/>
            <person name="Cros-Aarteil S."/>
            <person name="Calhoun S."/>
            <person name="Haridas S."/>
            <person name="Kuo A."/>
            <person name="Mondo S."/>
            <person name="Pangilinan J."/>
            <person name="Riley R."/>
            <person name="LaButti K."/>
            <person name="Andreopoulos B."/>
            <person name="Lipzen A."/>
            <person name="Chen C."/>
            <person name="Yan M."/>
            <person name="Daum C."/>
            <person name="Ng V."/>
            <person name="Clum A."/>
            <person name="Steindorff A."/>
            <person name="Ohm R.A."/>
            <person name="Martin F."/>
            <person name="Silar P."/>
            <person name="Natvig D.O."/>
            <person name="Lalanne C."/>
            <person name="Gautier V."/>
            <person name="Ament-Velasquez S.L."/>
            <person name="Kruys A."/>
            <person name="Hutchinson M.I."/>
            <person name="Powell A.J."/>
            <person name="Barry K."/>
            <person name="Miller A.N."/>
            <person name="Grigoriev I.V."/>
            <person name="Debuchy R."/>
            <person name="Gladieux P."/>
            <person name="Hiltunen Thoren M."/>
            <person name="Johannesson H."/>
        </authorList>
    </citation>
    <scope>NUCLEOTIDE SEQUENCE</scope>
    <source>
        <strain evidence="2">PSN324</strain>
    </source>
</reference>
<dbReference type="SUPFAM" id="SSF88697">
    <property type="entry name" value="PUA domain-like"/>
    <property type="match status" value="1"/>
</dbReference>